<keyword evidence="1" id="KW-0805">Transcription regulation</keyword>
<keyword evidence="3" id="KW-0804">Transcription</keyword>
<dbReference type="RefSeq" id="WP_077658827.1">
    <property type="nucleotide sequence ID" value="NZ_CP040021.1"/>
</dbReference>
<dbReference type="GO" id="GO:0003700">
    <property type="term" value="F:DNA-binding transcription factor activity"/>
    <property type="evidence" value="ECO:0007669"/>
    <property type="project" value="InterPro"/>
</dbReference>
<keyword evidence="2" id="KW-0238">DNA-binding</keyword>
<comment type="caution">
    <text evidence="5">The sequence shown here is derived from an EMBL/GenBank/DDBJ whole genome shotgun (WGS) entry which is preliminary data.</text>
</comment>
<dbReference type="AlphaFoldDB" id="A0AB36K294"/>
<dbReference type="SMART" id="SM00418">
    <property type="entry name" value="HTH_ARSR"/>
    <property type="match status" value="1"/>
</dbReference>
<accession>A0AB36K294</accession>
<feature type="domain" description="HTH arsR-type" evidence="4">
    <location>
        <begin position="7"/>
        <end position="103"/>
    </location>
</feature>
<evidence type="ECO:0000256" key="3">
    <source>
        <dbReference type="ARBA" id="ARBA00023163"/>
    </source>
</evidence>
<dbReference type="PROSITE" id="PS50987">
    <property type="entry name" value="HTH_ARSR_2"/>
    <property type="match status" value="1"/>
</dbReference>
<dbReference type="PANTHER" id="PTHR33154">
    <property type="entry name" value="TRANSCRIPTIONAL REGULATOR, ARSR FAMILY"/>
    <property type="match status" value="1"/>
</dbReference>
<dbReference type="InterPro" id="IPR051081">
    <property type="entry name" value="HTH_MetalResp_TranReg"/>
</dbReference>
<organism evidence="5 6">
    <name type="scientific">Salinivibrio kushneri</name>
    <dbReference type="NCBI Taxonomy" id="1908198"/>
    <lineage>
        <taxon>Bacteria</taxon>
        <taxon>Pseudomonadati</taxon>
        <taxon>Pseudomonadota</taxon>
        <taxon>Gammaproteobacteria</taxon>
        <taxon>Vibrionales</taxon>
        <taxon>Vibrionaceae</taxon>
        <taxon>Salinivibrio</taxon>
    </lineage>
</organism>
<dbReference type="Gene3D" id="1.10.10.10">
    <property type="entry name" value="Winged helix-like DNA-binding domain superfamily/Winged helix DNA-binding domain"/>
    <property type="match status" value="1"/>
</dbReference>
<keyword evidence="6" id="KW-1185">Reference proteome</keyword>
<dbReference type="GO" id="GO:0003677">
    <property type="term" value="F:DNA binding"/>
    <property type="evidence" value="ECO:0007669"/>
    <property type="project" value="UniProtKB-KW"/>
</dbReference>
<dbReference type="InterPro" id="IPR001845">
    <property type="entry name" value="HTH_ArsR_DNA-bd_dom"/>
</dbReference>
<gene>
    <name evidence="5" type="ORF">BZG00_02775</name>
</gene>
<sequence>MAKVETGTQNSGDELLEILKALAHPIRLKIIVDLISDEADAERHCTSFGLTVTKATRSHHFKILKDSGLITHVDRGNRSFAKLRREELEAAYPGLLNMLKSSY</sequence>
<dbReference type="InterPro" id="IPR036388">
    <property type="entry name" value="WH-like_DNA-bd_sf"/>
</dbReference>
<proteinExistence type="predicted"/>
<evidence type="ECO:0000256" key="1">
    <source>
        <dbReference type="ARBA" id="ARBA00023015"/>
    </source>
</evidence>
<evidence type="ECO:0000259" key="4">
    <source>
        <dbReference type="PROSITE" id="PS50987"/>
    </source>
</evidence>
<protein>
    <submittedName>
        <fullName evidence="5">ArsR family transcriptional regulator</fullName>
    </submittedName>
</protein>
<dbReference type="PRINTS" id="PR00778">
    <property type="entry name" value="HTHARSR"/>
</dbReference>
<dbReference type="PANTHER" id="PTHR33154:SF12">
    <property type="entry name" value="TRANSCRIPTIONAL REGULATORY PROTEIN"/>
    <property type="match status" value="1"/>
</dbReference>
<dbReference type="InterPro" id="IPR036390">
    <property type="entry name" value="WH_DNA-bd_sf"/>
</dbReference>
<dbReference type="SUPFAM" id="SSF46785">
    <property type="entry name" value="Winged helix' DNA-binding domain"/>
    <property type="match status" value="1"/>
</dbReference>
<evidence type="ECO:0000313" key="6">
    <source>
        <dbReference type="Proteomes" id="UP000189021"/>
    </source>
</evidence>
<evidence type="ECO:0000313" key="5">
    <source>
        <dbReference type="EMBL" id="OOE41038.1"/>
    </source>
</evidence>
<dbReference type="Proteomes" id="UP000189021">
    <property type="component" value="Unassembled WGS sequence"/>
</dbReference>
<evidence type="ECO:0000256" key="2">
    <source>
        <dbReference type="ARBA" id="ARBA00023125"/>
    </source>
</evidence>
<reference evidence="5 6" key="1">
    <citation type="journal article" date="2017" name="Genome Announc.">
        <title>Draft Genome Sequences of Salinivibrio proteolyticus, Salinivibrio sharmensis, Salinivibrio siamensis, Salinivibrio costicola subsp. alcaliphilus, Salinivibrio costicola subsp. vallismortis, and 29 New Isolates Belonging to the Genus Salinivibrio.</title>
        <authorList>
            <person name="Lopez-Hermoso C."/>
            <person name="de la Haba R.R."/>
            <person name="Sanchez-Porro C."/>
            <person name="Bayliss S.C."/>
            <person name="Feil E.J."/>
            <person name="Ventosa A."/>
        </authorList>
    </citation>
    <scope>NUCLEOTIDE SEQUENCE [LARGE SCALE GENOMIC DNA]</scope>
    <source>
        <strain evidence="5 6">AL184</strain>
    </source>
</reference>
<dbReference type="EMBL" id="MUEK01000002">
    <property type="protein sequence ID" value="OOE41038.1"/>
    <property type="molecule type" value="Genomic_DNA"/>
</dbReference>
<name>A0AB36K294_9GAMM</name>